<evidence type="ECO:0000256" key="1">
    <source>
        <dbReference type="SAM" id="MobiDB-lite"/>
    </source>
</evidence>
<feature type="region of interest" description="Disordered" evidence="1">
    <location>
        <begin position="1"/>
        <end position="47"/>
    </location>
</feature>
<reference evidence="2" key="1">
    <citation type="submission" date="2020-05" db="EMBL/GenBank/DDBJ databases">
        <title>Phylogenomic resolution of chytrid fungi.</title>
        <authorList>
            <person name="Stajich J.E."/>
            <person name="Amses K."/>
            <person name="Simmons R."/>
            <person name="Seto K."/>
            <person name="Myers J."/>
            <person name="Bonds A."/>
            <person name="Quandt C.A."/>
            <person name="Barry K."/>
            <person name="Liu P."/>
            <person name="Grigoriev I."/>
            <person name="Longcore J.E."/>
            <person name="James T.Y."/>
        </authorList>
    </citation>
    <scope>NUCLEOTIDE SEQUENCE</scope>
    <source>
        <strain evidence="2">JEL0318</strain>
    </source>
</reference>
<evidence type="ECO:0000313" key="3">
    <source>
        <dbReference type="Proteomes" id="UP001212841"/>
    </source>
</evidence>
<dbReference type="Proteomes" id="UP001212841">
    <property type="component" value="Unassembled WGS sequence"/>
</dbReference>
<evidence type="ECO:0000313" key="2">
    <source>
        <dbReference type="EMBL" id="KAJ3042678.1"/>
    </source>
</evidence>
<organism evidence="2 3">
    <name type="scientific">Rhizophlyctis rosea</name>
    <dbReference type="NCBI Taxonomy" id="64517"/>
    <lineage>
        <taxon>Eukaryota</taxon>
        <taxon>Fungi</taxon>
        <taxon>Fungi incertae sedis</taxon>
        <taxon>Chytridiomycota</taxon>
        <taxon>Chytridiomycota incertae sedis</taxon>
        <taxon>Chytridiomycetes</taxon>
        <taxon>Rhizophlyctidales</taxon>
        <taxon>Rhizophlyctidaceae</taxon>
        <taxon>Rhizophlyctis</taxon>
    </lineage>
</organism>
<gene>
    <name evidence="2" type="ORF">HK097_001958</name>
</gene>
<comment type="caution">
    <text evidence="2">The sequence shown here is derived from an EMBL/GenBank/DDBJ whole genome shotgun (WGS) entry which is preliminary data.</text>
</comment>
<sequence>MANQPIADEDEQEAALKAHNPEAGTSSDLVVDEEDEGSESDDEFTTMYKDQMQRSEELDEIERRAEATVVTPCSEYLYPLIAKLWCKFARIALGRARGGEWTDLPTYEELRRWMTSLYNATTKRKDHVGMKEKKDRRYHYSTVYSILTDARLERTVGTEDRSRTQALPPQSEQILAQTCADDPDFNAPVQADGSFSLKDAMVIAYAFDARIQRLREFPLQGRPQYHSLLRSKAVHLATHLAGLRPSSTAINDRWKAAKKDVAIWKIKNIQLQLERIPTAEGDEENMAPAPLGDLNKLYIGGDITIRFLKGITGSDAHVNWSITMDWEGSHATSLGAALFLILWERRLFVEKDWRKLLKEGIFKLVAGADEFPVLCEIDQKGTFVTDKSIAASAVNITLKNVAADAGFDPRNVSIKANRKGMAKQSEAVVDRTFTRKVLQHGEGSRSTGTYVGRDNRQNNMAAVWTGDKDSIARAAPDTFRARLAIPRLSRTDTDDARKNDEQLLTLKKRKAEATCEDELKTLEKARKKRVTEIRQEQSASTLRDFVANERQIARDGPNTFVAKEVTVENDTRSLNEYLRYE</sequence>
<dbReference type="AlphaFoldDB" id="A0AAD5WYN8"/>
<dbReference type="EMBL" id="JADGJD010001402">
    <property type="protein sequence ID" value="KAJ3042678.1"/>
    <property type="molecule type" value="Genomic_DNA"/>
</dbReference>
<feature type="compositionally biased region" description="Acidic residues" evidence="1">
    <location>
        <begin position="30"/>
        <end position="44"/>
    </location>
</feature>
<proteinExistence type="predicted"/>
<accession>A0AAD5WYN8</accession>
<keyword evidence="3" id="KW-1185">Reference proteome</keyword>
<name>A0AAD5WYN8_9FUNG</name>
<protein>
    <submittedName>
        <fullName evidence="2">Uncharacterized protein</fullName>
    </submittedName>
</protein>